<evidence type="ECO:0000313" key="1">
    <source>
        <dbReference type="EMBL" id="MBW7467900.1"/>
    </source>
</evidence>
<accession>A0ABS7CVS3</accession>
<comment type="caution">
    <text evidence="1">The sequence shown here is derived from an EMBL/GenBank/DDBJ whole genome shotgun (WGS) entry which is preliminary data.</text>
</comment>
<name>A0ABS7CVS3_9BACT</name>
<reference evidence="1 2" key="1">
    <citation type="journal article" date="2016" name="Int. J. Syst. Evol. Microbiol.">
        <title>Pontibacter aydingkolensis sp. nov., isolated from soil of a salt lake.</title>
        <authorList>
            <person name="Osman G."/>
            <person name="Zhang T."/>
            <person name="Lou K."/>
            <person name="Gao Y."/>
            <person name="Chang W."/>
            <person name="Lin Q."/>
            <person name="Yang H.M."/>
            <person name="Huo X.D."/>
            <person name="Wang N."/>
        </authorList>
    </citation>
    <scope>NUCLEOTIDE SEQUENCE [LARGE SCALE GENOMIC DNA]</scope>
    <source>
        <strain evidence="1 2">KACC 19255</strain>
    </source>
</reference>
<keyword evidence="2" id="KW-1185">Reference proteome</keyword>
<gene>
    <name evidence="1" type="ORF">K0O23_12570</name>
</gene>
<dbReference type="EMBL" id="JAHYXK010000009">
    <property type="protein sequence ID" value="MBW7467900.1"/>
    <property type="molecule type" value="Genomic_DNA"/>
</dbReference>
<sequence>MSQAVNFIGVDYGSKLAGTTAAAYVAGGQLQISQSQRGQNADEWLWQLVNTLQPKAIFIDAPLTLPKVYTQGVYTSATEYFYRACDREVQAMSPMFIGGLTARAIQFRAKLSETGIAILETYPSQLAKLLFSHLQDYKKSPVALPVFTDALQGLLPFQLKQPPVNWHQFDSLLAWFSSYRHNQGQSILYGDATEGRIIV</sequence>
<evidence type="ECO:0000313" key="2">
    <source>
        <dbReference type="Proteomes" id="UP000813018"/>
    </source>
</evidence>
<dbReference type="Proteomes" id="UP000813018">
    <property type="component" value="Unassembled WGS sequence"/>
</dbReference>
<protein>
    <submittedName>
        <fullName evidence="1">DUF429 domain-containing protein</fullName>
    </submittedName>
</protein>
<organism evidence="1 2">
    <name type="scientific">Pontibacter aydingkolensis</name>
    <dbReference type="NCBI Taxonomy" id="1911536"/>
    <lineage>
        <taxon>Bacteria</taxon>
        <taxon>Pseudomonadati</taxon>
        <taxon>Bacteroidota</taxon>
        <taxon>Cytophagia</taxon>
        <taxon>Cytophagales</taxon>
        <taxon>Hymenobacteraceae</taxon>
        <taxon>Pontibacter</taxon>
    </lineage>
</organism>
<dbReference type="RefSeq" id="WP_219877771.1">
    <property type="nucleotide sequence ID" value="NZ_JAHYXK010000009.1"/>
</dbReference>
<proteinExistence type="predicted"/>